<dbReference type="Proteomes" id="UP000310263">
    <property type="component" value="Unassembled WGS sequence"/>
</dbReference>
<evidence type="ECO:0000313" key="3">
    <source>
        <dbReference type="Proteomes" id="UP000310263"/>
    </source>
</evidence>
<keyword evidence="3" id="KW-1185">Reference proteome</keyword>
<feature type="compositionally biased region" description="Basic and acidic residues" evidence="1">
    <location>
        <begin position="51"/>
        <end position="60"/>
    </location>
</feature>
<name>A0A4S2F2K0_9ACTN</name>
<comment type="caution">
    <text evidence="2">The sequence shown here is derived from an EMBL/GenBank/DDBJ whole genome shotgun (WGS) entry which is preliminary data.</text>
</comment>
<proteinExistence type="predicted"/>
<dbReference type="EMBL" id="SRYE01000005">
    <property type="protein sequence ID" value="TGY61311.1"/>
    <property type="molecule type" value="Genomic_DNA"/>
</dbReference>
<protein>
    <submittedName>
        <fullName evidence="2">Uncharacterized protein</fullName>
    </submittedName>
</protein>
<accession>A0A4S2F2K0</accession>
<dbReference type="OrthoDB" id="9918857at2"/>
<organism evidence="2 3">
    <name type="scientific">Muricaecibacterium torontonense</name>
    <dbReference type="NCBI Taxonomy" id="3032871"/>
    <lineage>
        <taxon>Bacteria</taxon>
        <taxon>Bacillati</taxon>
        <taxon>Actinomycetota</taxon>
        <taxon>Coriobacteriia</taxon>
        <taxon>Coriobacteriales</taxon>
        <taxon>Atopobiaceae</taxon>
        <taxon>Muricaecibacterium</taxon>
    </lineage>
</organism>
<evidence type="ECO:0000313" key="2">
    <source>
        <dbReference type="EMBL" id="TGY61311.1"/>
    </source>
</evidence>
<sequence length="80" mass="9632">MFDYFDRDQETQESKNLDRPQEMTEAEQEALDNRHEAAKKHRETLNAARADMIENEEKGYLRQTQYDSDYETTRDEEIGR</sequence>
<feature type="compositionally biased region" description="Basic and acidic residues" evidence="1">
    <location>
        <begin position="71"/>
        <end position="80"/>
    </location>
</feature>
<dbReference type="RefSeq" id="WP_136013033.1">
    <property type="nucleotide sequence ID" value="NZ_SRYE01000005.1"/>
</dbReference>
<dbReference type="AlphaFoldDB" id="A0A4S2F2K0"/>
<evidence type="ECO:0000256" key="1">
    <source>
        <dbReference type="SAM" id="MobiDB-lite"/>
    </source>
</evidence>
<feature type="compositionally biased region" description="Basic and acidic residues" evidence="1">
    <location>
        <begin position="1"/>
        <end position="22"/>
    </location>
</feature>
<gene>
    <name evidence="2" type="ORF">E5334_07805</name>
</gene>
<feature type="region of interest" description="Disordered" evidence="1">
    <location>
        <begin position="1"/>
        <end position="80"/>
    </location>
</feature>
<reference evidence="2 3" key="1">
    <citation type="submission" date="2019-04" db="EMBL/GenBank/DDBJ databases">
        <title>Microbes associate with the intestines of laboratory mice.</title>
        <authorList>
            <person name="Navarre W."/>
            <person name="Wong E."/>
            <person name="Huang K."/>
            <person name="Tropini C."/>
            <person name="Ng K."/>
            <person name="Yu B."/>
        </authorList>
    </citation>
    <scope>NUCLEOTIDE SEQUENCE [LARGE SCALE GENOMIC DNA]</scope>
    <source>
        <strain evidence="2 3">NM07_P-09</strain>
    </source>
</reference>